<dbReference type="GO" id="GO:0005524">
    <property type="term" value="F:ATP binding"/>
    <property type="evidence" value="ECO:0007669"/>
    <property type="project" value="UniProtKB-KW"/>
</dbReference>
<comment type="caution">
    <text evidence="8">The sequence shown here is derived from an EMBL/GenBank/DDBJ whole genome shotgun (WGS) entry which is preliminary data.</text>
</comment>
<feature type="region of interest" description="Disordered" evidence="6">
    <location>
        <begin position="489"/>
        <end position="536"/>
    </location>
</feature>
<dbReference type="Proteomes" id="UP000531561">
    <property type="component" value="Unassembled WGS sequence"/>
</dbReference>
<sequence>MAEENVYDPDLDRDLEFYEGPDPAEHVGIPADIEAPRNPLAFRDIGLRRRRRRWFDKAWTWNEPLNPIYKGARILSSQGDCLVGLWRAETQFGQKNIIVKQRPRSYHNLKDPMGQKLSDESKHYENLQSLLPPGHNHHIVKLFKRAWVDEGKNNLSQDVGQVERMILEYCDGNLDDFINWNIRHHTKVSERRSWEIFHCLARSLLIMKHGTENPADYRRQYDHRGNDPNIVHFDLNPQNIYIKKFPHPTHSRNRGYVPGSFRRAAKIKIPQDEEYHRKHCNSGNVDSRAPEQLRARDMRDTRPWLQSRVTYHKAGKDNILQSIAYTSRTNVWQVGLIMFCIIHCRTSVNWNDLEAKRSHGTPRLVNGGPTIMTKTHRWERMNKDLRLPHSRSLLYAIYECLLIEPSNRPDVATLFETTRAGLAQANTEAGFPPPDPAAAQPAAQPAPEPAPAPPAPLARWQAPLPAAPLEELRPPAAPRMAPVVANLELGRDAGPPEPRLAPPPAPPQLPHDPSAPNQQPAEAVTPQQEPPNRPNVIRAEIPHPRAVAYAEADEHLPAYQLEAPEGEVMPQPEWGEGLERPAPNYPEPPAYEEHNQPPVGPQPQPDPDIPQPRNQFPPRLPVAVPRAPAPPPAPRQILLPPLNLPRGLQLGPDNPVLMAVIPPEYLPSILICHVIENDLFHRQIGNIYLRGLQPGTSFYEIKNMLVAEGLGIERMNIRIRVDDGEVQRELADWERRRTLGDGVAVLVDDPNGLVFGEAGWEPL</sequence>
<dbReference type="SUPFAM" id="SSF56112">
    <property type="entry name" value="Protein kinase-like (PK-like)"/>
    <property type="match status" value="1"/>
</dbReference>
<feature type="compositionally biased region" description="Pro residues" evidence="6">
    <location>
        <begin position="444"/>
        <end position="456"/>
    </location>
</feature>
<evidence type="ECO:0000256" key="6">
    <source>
        <dbReference type="SAM" id="MobiDB-lite"/>
    </source>
</evidence>
<evidence type="ECO:0000256" key="3">
    <source>
        <dbReference type="ARBA" id="ARBA00022741"/>
    </source>
</evidence>
<feature type="domain" description="Protein kinase" evidence="7">
    <location>
        <begin position="69"/>
        <end position="422"/>
    </location>
</feature>
<evidence type="ECO:0000259" key="7">
    <source>
        <dbReference type="PROSITE" id="PS50011"/>
    </source>
</evidence>
<organism evidence="8 9">
    <name type="scientific">Botrytis fragariae</name>
    <dbReference type="NCBI Taxonomy" id="1964551"/>
    <lineage>
        <taxon>Eukaryota</taxon>
        <taxon>Fungi</taxon>
        <taxon>Dikarya</taxon>
        <taxon>Ascomycota</taxon>
        <taxon>Pezizomycotina</taxon>
        <taxon>Leotiomycetes</taxon>
        <taxon>Helotiales</taxon>
        <taxon>Sclerotiniaceae</taxon>
        <taxon>Botrytis</taxon>
    </lineage>
</organism>
<dbReference type="RefSeq" id="XP_037186981.1">
    <property type="nucleotide sequence ID" value="XM_037337601.1"/>
</dbReference>
<feature type="region of interest" description="Disordered" evidence="6">
    <location>
        <begin position="426"/>
        <end position="459"/>
    </location>
</feature>
<evidence type="ECO:0000256" key="1">
    <source>
        <dbReference type="ARBA" id="ARBA00012513"/>
    </source>
</evidence>
<dbReference type="InterPro" id="IPR050660">
    <property type="entry name" value="NEK_Ser/Thr_kinase"/>
</dbReference>
<dbReference type="PANTHER" id="PTHR43671:SF13">
    <property type="entry name" value="SERINE_THREONINE-PROTEIN KINASE NEK2"/>
    <property type="match status" value="1"/>
</dbReference>
<feature type="compositionally biased region" description="Pro residues" evidence="6">
    <location>
        <begin position="495"/>
        <end position="510"/>
    </location>
</feature>
<evidence type="ECO:0000256" key="2">
    <source>
        <dbReference type="ARBA" id="ARBA00022679"/>
    </source>
</evidence>
<dbReference type="OrthoDB" id="310217at2759"/>
<evidence type="ECO:0000256" key="4">
    <source>
        <dbReference type="ARBA" id="ARBA00022777"/>
    </source>
</evidence>
<dbReference type="EC" id="2.7.11.1" evidence="1"/>
<dbReference type="GO" id="GO:0004674">
    <property type="term" value="F:protein serine/threonine kinase activity"/>
    <property type="evidence" value="ECO:0007669"/>
    <property type="project" value="UniProtKB-EC"/>
</dbReference>
<proteinExistence type="predicted"/>
<dbReference type="Gene3D" id="1.10.510.10">
    <property type="entry name" value="Transferase(Phosphotransferase) domain 1"/>
    <property type="match status" value="1"/>
</dbReference>
<evidence type="ECO:0000256" key="5">
    <source>
        <dbReference type="ARBA" id="ARBA00022840"/>
    </source>
</evidence>
<feature type="compositionally biased region" description="Pro residues" evidence="6">
    <location>
        <begin position="598"/>
        <end position="610"/>
    </location>
</feature>
<dbReference type="InterPro" id="IPR000719">
    <property type="entry name" value="Prot_kinase_dom"/>
</dbReference>
<keyword evidence="3" id="KW-0547">Nucleotide-binding</keyword>
<keyword evidence="9" id="KW-1185">Reference proteome</keyword>
<feature type="region of interest" description="Disordered" evidence="6">
    <location>
        <begin position="568"/>
        <end position="630"/>
    </location>
</feature>
<dbReference type="AlphaFoldDB" id="A0A8H6AIK9"/>
<keyword evidence="5" id="KW-0067">ATP-binding</keyword>
<accession>A0A8H6AIK9</accession>
<protein>
    <recommendedName>
        <fullName evidence="1">non-specific serine/threonine protein kinase</fullName>
        <ecNumber evidence="1">2.7.11.1</ecNumber>
    </recommendedName>
</protein>
<evidence type="ECO:0000313" key="9">
    <source>
        <dbReference type="Proteomes" id="UP000531561"/>
    </source>
</evidence>
<dbReference type="EMBL" id="JABFCT010000026">
    <property type="protein sequence ID" value="KAF5868032.1"/>
    <property type="molecule type" value="Genomic_DNA"/>
</dbReference>
<gene>
    <name evidence="8" type="ORF">Bfra_007227</name>
</gene>
<evidence type="ECO:0000313" key="8">
    <source>
        <dbReference type="EMBL" id="KAF5868032.1"/>
    </source>
</evidence>
<dbReference type="PANTHER" id="PTHR43671">
    <property type="entry name" value="SERINE/THREONINE-PROTEIN KINASE NEK"/>
    <property type="match status" value="1"/>
</dbReference>
<keyword evidence="4 8" id="KW-0418">Kinase</keyword>
<dbReference type="PROSITE" id="PS50011">
    <property type="entry name" value="PROTEIN_KINASE_DOM"/>
    <property type="match status" value="1"/>
</dbReference>
<name>A0A8H6AIK9_9HELO</name>
<keyword evidence="2" id="KW-0808">Transferase</keyword>
<dbReference type="InterPro" id="IPR011009">
    <property type="entry name" value="Kinase-like_dom_sf"/>
</dbReference>
<dbReference type="GeneID" id="59261293"/>
<reference evidence="8 9" key="1">
    <citation type="journal article" date="2020" name="Phytopathology">
        <title>A high-quality genome resource of Botrytis fragariae, a new and rapidly spreading fungal pathogen causing strawberry gray mold in the U.S.A.</title>
        <authorList>
            <person name="Wu Y."/>
            <person name="Saski C.A."/>
            <person name="Schnabel G."/>
            <person name="Xiao S."/>
            <person name="Hu M."/>
        </authorList>
    </citation>
    <scope>NUCLEOTIDE SEQUENCE [LARGE SCALE GENOMIC DNA]</scope>
    <source>
        <strain evidence="8 9">BVB16</strain>
    </source>
</reference>